<evidence type="ECO:0000256" key="16">
    <source>
        <dbReference type="SAM" id="SignalP"/>
    </source>
</evidence>
<dbReference type="InterPro" id="IPR011050">
    <property type="entry name" value="Pectin_lyase_fold/virulence"/>
</dbReference>
<keyword evidence="4" id="KW-0964">Secreted</keyword>
<evidence type="ECO:0000256" key="4">
    <source>
        <dbReference type="ARBA" id="ARBA00022525"/>
    </source>
</evidence>
<comment type="caution">
    <text evidence="17">The sequence shown here is derived from an EMBL/GenBank/DDBJ whole genome shotgun (WGS) entry which is preliminary data.</text>
</comment>
<dbReference type="PANTHER" id="PTHR31375">
    <property type="match status" value="1"/>
</dbReference>
<keyword evidence="16" id="KW-0732">Signal</keyword>
<feature type="chain" id="PRO_5044012417" description="Exopolygalacturonase" evidence="16">
    <location>
        <begin position="26"/>
        <end position="388"/>
    </location>
</feature>
<dbReference type="GO" id="GO:0047911">
    <property type="term" value="F:galacturan 1,4-alpha-galacturonidase activity"/>
    <property type="evidence" value="ECO:0007669"/>
    <property type="project" value="UniProtKB-EC"/>
</dbReference>
<keyword evidence="18" id="KW-1185">Reference proteome</keyword>
<dbReference type="GO" id="GO:0004650">
    <property type="term" value="F:polygalacturonase activity"/>
    <property type="evidence" value="ECO:0007669"/>
    <property type="project" value="InterPro"/>
</dbReference>
<name>A0AAV8QB46_ENSVE</name>
<keyword evidence="7" id="KW-0961">Cell wall biogenesis/degradation</keyword>
<dbReference type="GO" id="GO:0005975">
    <property type="term" value="P:carbohydrate metabolic process"/>
    <property type="evidence" value="ECO:0007669"/>
    <property type="project" value="InterPro"/>
</dbReference>
<feature type="active site" evidence="14">
    <location>
        <position position="237"/>
    </location>
</feature>
<evidence type="ECO:0000256" key="7">
    <source>
        <dbReference type="ARBA" id="ARBA00023316"/>
    </source>
</evidence>
<dbReference type="PROSITE" id="PS00502">
    <property type="entry name" value="POLYGALACTURONASE"/>
    <property type="match status" value="1"/>
</dbReference>
<sequence>MAQPFGSLLALLLFISYLTTTMATAAYNVVDFGAKPDGRTDAAKAFLAAWAAACGSNKPATIIVPSGGFLVSQALFSGPCRNTGMRMFIKGTLMAPAGYGDSTQWITIKYMEGLSIYGGTLDGRGQAFWACKNARRSCPYGATSLTIGQSKNLLLSGIKLVNSELFHMSIFASSGITLQGATITAPADSPNTDGIHIQMSSFVTITGSTMRTGDDCISMGPGTTDVRIENIKCGPGHGISIGSLGGAAQEAGVQNITVRSVEFTGTQNGLRVKTWGRPSNGFVRGVTFEHAVMKNVENPIVVDQNYCPGIVNCPGQSSGIKISQVKFNDVQGTSATQVAVKLDCSPSNPCTGIELQDIKLTYRNKRSLSYCKNVKGTASGVMIPPSCL</sequence>
<keyword evidence="5 15" id="KW-0378">Hydrolase</keyword>
<comment type="catalytic activity">
    <reaction evidence="10">
        <text>[(1-&gt;4)-alpha-D-galacturonosyl](n) + H2O = alpha-D-galacturonate + [(1-&gt;4)-alpha-D-galacturonosyl](n-1)</text>
        <dbReference type="Rhea" id="RHEA:14117"/>
        <dbReference type="Rhea" id="RHEA-COMP:14570"/>
        <dbReference type="Rhea" id="RHEA-COMP:14572"/>
        <dbReference type="ChEBI" id="CHEBI:15377"/>
        <dbReference type="ChEBI" id="CHEBI:58658"/>
        <dbReference type="ChEBI" id="CHEBI:140523"/>
        <dbReference type="EC" id="3.2.1.67"/>
    </reaction>
</comment>
<evidence type="ECO:0000256" key="6">
    <source>
        <dbReference type="ARBA" id="ARBA00023295"/>
    </source>
</evidence>
<dbReference type="GO" id="GO:0071555">
    <property type="term" value="P:cell wall organization"/>
    <property type="evidence" value="ECO:0007669"/>
    <property type="project" value="UniProtKB-KW"/>
</dbReference>
<comment type="function">
    <text evidence="11">May function in depolymerizing pectin during pollen development, germination, and tube growth. Acts as an exo-polygalacturonase.</text>
</comment>
<evidence type="ECO:0000256" key="15">
    <source>
        <dbReference type="RuleBase" id="RU361169"/>
    </source>
</evidence>
<dbReference type="Gene3D" id="2.160.20.10">
    <property type="entry name" value="Single-stranded right-handed beta-helix, Pectin lyase-like"/>
    <property type="match status" value="1"/>
</dbReference>
<dbReference type="EC" id="3.2.1.67" evidence="8"/>
<protein>
    <recommendedName>
        <fullName evidence="12">Exopolygalacturonase</fullName>
        <ecNumber evidence="8">3.2.1.67</ecNumber>
    </recommendedName>
    <alternativeName>
        <fullName evidence="9">Galacturan 1,4-alpha-galacturonidase</fullName>
    </alternativeName>
    <alternativeName>
        <fullName evidence="13">Pectinase</fullName>
    </alternativeName>
</protein>
<evidence type="ECO:0000313" key="18">
    <source>
        <dbReference type="Proteomes" id="UP001222027"/>
    </source>
</evidence>
<dbReference type="InterPro" id="IPR012334">
    <property type="entry name" value="Pectin_lyas_fold"/>
</dbReference>
<dbReference type="FunFam" id="2.160.20.10:FF:000004">
    <property type="entry name" value="Pectin lyase-like superfamily protein"/>
    <property type="match status" value="1"/>
</dbReference>
<dbReference type="EMBL" id="JAQQAF010000006">
    <property type="protein sequence ID" value="KAJ8476989.1"/>
    <property type="molecule type" value="Genomic_DNA"/>
</dbReference>
<evidence type="ECO:0000256" key="11">
    <source>
        <dbReference type="ARBA" id="ARBA00057651"/>
    </source>
</evidence>
<keyword evidence="3" id="KW-0134">Cell wall</keyword>
<evidence type="ECO:0000256" key="13">
    <source>
        <dbReference type="ARBA" id="ARBA00083621"/>
    </source>
</evidence>
<dbReference type="Proteomes" id="UP001222027">
    <property type="component" value="Unassembled WGS sequence"/>
</dbReference>
<dbReference type="InterPro" id="IPR000743">
    <property type="entry name" value="Glyco_hydro_28"/>
</dbReference>
<evidence type="ECO:0000256" key="3">
    <source>
        <dbReference type="ARBA" id="ARBA00022512"/>
    </source>
</evidence>
<evidence type="ECO:0000313" key="17">
    <source>
        <dbReference type="EMBL" id="KAJ8476989.1"/>
    </source>
</evidence>
<evidence type="ECO:0000256" key="8">
    <source>
        <dbReference type="ARBA" id="ARBA00038933"/>
    </source>
</evidence>
<proteinExistence type="inferred from homology"/>
<dbReference type="AlphaFoldDB" id="A0AAV8QB46"/>
<keyword evidence="6 15" id="KW-0326">Glycosidase</keyword>
<gene>
    <name evidence="17" type="ORF">OPV22_020716</name>
</gene>
<reference evidence="17 18" key="1">
    <citation type="submission" date="2022-12" db="EMBL/GenBank/DDBJ databases">
        <title>Chromosome-scale assembly of the Ensete ventricosum genome.</title>
        <authorList>
            <person name="Dussert Y."/>
            <person name="Stocks J."/>
            <person name="Wendawek A."/>
            <person name="Woldeyes F."/>
            <person name="Nichols R.A."/>
            <person name="Borrell J.S."/>
        </authorList>
    </citation>
    <scope>NUCLEOTIDE SEQUENCE [LARGE SCALE GENOMIC DNA]</scope>
    <source>
        <strain evidence="18">cv. Maze</strain>
        <tissue evidence="17">Seeds</tissue>
    </source>
</reference>
<evidence type="ECO:0000256" key="5">
    <source>
        <dbReference type="ARBA" id="ARBA00022801"/>
    </source>
</evidence>
<comment type="subcellular location">
    <subcellularLocation>
        <location evidence="1">Secreted</location>
        <location evidence="1">Cell wall</location>
    </subcellularLocation>
</comment>
<accession>A0AAV8QB46</accession>
<evidence type="ECO:0000256" key="2">
    <source>
        <dbReference type="ARBA" id="ARBA00008834"/>
    </source>
</evidence>
<evidence type="ECO:0000256" key="1">
    <source>
        <dbReference type="ARBA" id="ARBA00004191"/>
    </source>
</evidence>
<dbReference type="Pfam" id="PF00295">
    <property type="entry name" value="Glyco_hydro_28"/>
    <property type="match status" value="1"/>
</dbReference>
<feature type="signal peptide" evidence="16">
    <location>
        <begin position="1"/>
        <end position="25"/>
    </location>
</feature>
<dbReference type="InterPro" id="IPR006626">
    <property type="entry name" value="PbH1"/>
</dbReference>
<evidence type="ECO:0000256" key="14">
    <source>
        <dbReference type="PROSITE-ProRule" id="PRU10052"/>
    </source>
</evidence>
<evidence type="ECO:0000256" key="9">
    <source>
        <dbReference type="ARBA" id="ARBA00043142"/>
    </source>
</evidence>
<evidence type="ECO:0000256" key="12">
    <source>
        <dbReference type="ARBA" id="ARBA00068298"/>
    </source>
</evidence>
<dbReference type="SMART" id="SM00710">
    <property type="entry name" value="PbH1"/>
    <property type="match status" value="6"/>
</dbReference>
<dbReference type="SUPFAM" id="SSF51126">
    <property type="entry name" value="Pectin lyase-like"/>
    <property type="match status" value="1"/>
</dbReference>
<comment type="similarity">
    <text evidence="2 15">Belongs to the glycosyl hydrolase 28 family.</text>
</comment>
<organism evidence="17 18">
    <name type="scientific">Ensete ventricosum</name>
    <name type="common">Abyssinian banana</name>
    <name type="synonym">Musa ensete</name>
    <dbReference type="NCBI Taxonomy" id="4639"/>
    <lineage>
        <taxon>Eukaryota</taxon>
        <taxon>Viridiplantae</taxon>
        <taxon>Streptophyta</taxon>
        <taxon>Embryophyta</taxon>
        <taxon>Tracheophyta</taxon>
        <taxon>Spermatophyta</taxon>
        <taxon>Magnoliopsida</taxon>
        <taxon>Liliopsida</taxon>
        <taxon>Zingiberales</taxon>
        <taxon>Musaceae</taxon>
        <taxon>Ensete</taxon>
    </lineage>
</organism>
<evidence type="ECO:0000256" key="10">
    <source>
        <dbReference type="ARBA" id="ARBA00048766"/>
    </source>
</evidence>